<feature type="transmembrane region" description="Helical" evidence="9">
    <location>
        <begin position="714"/>
        <end position="735"/>
    </location>
</feature>
<keyword evidence="6 9" id="KW-0472">Membrane</keyword>
<feature type="transmembrane region" description="Helical" evidence="9">
    <location>
        <begin position="257"/>
        <end position="282"/>
    </location>
</feature>
<evidence type="ECO:0000256" key="2">
    <source>
        <dbReference type="ARBA" id="ARBA00009657"/>
    </source>
</evidence>
<gene>
    <name evidence="11" type="ORF">TR123460</name>
</gene>
<evidence type="ECO:0000256" key="5">
    <source>
        <dbReference type="ARBA" id="ARBA00022989"/>
    </source>
</evidence>
<evidence type="ECO:0000256" key="8">
    <source>
        <dbReference type="SAM" id="MobiDB-lite"/>
    </source>
</evidence>
<evidence type="ECO:0000313" key="11">
    <source>
        <dbReference type="EMBL" id="JAP54089.1"/>
    </source>
</evidence>
<feature type="region of interest" description="Disordered" evidence="8">
    <location>
        <begin position="324"/>
        <end position="356"/>
    </location>
</feature>
<feature type="compositionally biased region" description="Polar residues" evidence="8">
    <location>
        <begin position="539"/>
        <end position="557"/>
    </location>
</feature>
<evidence type="ECO:0000256" key="7">
    <source>
        <dbReference type="ARBA" id="ARBA00023157"/>
    </source>
</evidence>
<dbReference type="Gene3D" id="1.20.1250.20">
    <property type="entry name" value="MFS general substrate transporter like domains"/>
    <property type="match status" value="2"/>
</dbReference>
<dbReference type="PANTHER" id="PTHR11388:SF142">
    <property type="entry name" value="SOLUTE CARRIER ORGANIC ANION TRANSPORTER FAMILY MEMBER 5A1"/>
    <property type="match status" value="1"/>
</dbReference>
<dbReference type="GO" id="GO:0015347">
    <property type="term" value="F:sodium-independent organic anion transmembrane transporter activity"/>
    <property type="evidence" value="ECO:0007669"/>
    <property type="project" value="TreeGrafter"/>
</dbReference>
<dbReference type="PROSITE" id="PS51465">
    <property type="entry name" value="KAZAL_2"/>
    <property type="match status" value="1"/>
</dbReference>
<comment type="subcellular location">
    <subcellularLocation>
        <location evidence="1">Cell membrane</location>
        <topology evidence="1">Multi-pass membrane protein</topology>
    </subcellularLocation>
</comment>
<feature type="transmembrane region" description="Helical" evidence="9">
    <location>
        <begin position="42"/>
        <end position="62"/>
    </location>
</feature>
<feature type="compositionally biased region" description="Polar residues" evidence="8">
    <location>
        <begin position="570"/>
        <end position="581"/>
    </location>
</feature>
<evidence type="ECO:0000256" key="1">
    <source>
        <dbReference type="ARBA" id="ARBA00004651"/>
    </source>
</evidence>
<keyword evidence="7" id="KW-1015">Disulfide bond</keyword>
<accession>A0A0X3PQX6</accession>
<evidence type="ECO:0000256" key="6">
    <source>
        <dbReference type="ARBA" id="ARBA00023136"/>
    </source>
</evidence>
<evidence type="ECO:0000256" key="4">
    <source>
        <dbReference type="ARBA" id="ARBA00022692"/>
    </source>
</evidence>
<feature type="compositionally biased region" description="Low complexity" evidence="8">
    <location>
        <begin position="371"/>
        <end position="380"/>
    </location>
</feature>
<feature type="transmembrane region" description="Helical" evidence="9">
    <location>
        <begin position="747"/>
        <end position="766"/>
    </location>
</feature>
<evidence type="ECO:0000256" key="3">
    <source>
        <dbReference type="ARBA" id="ARBA00022475"/>
    </source>
</evidence>
<dbReference type="InterPro" id="IPR002350">
    <property type="entry name" value="Kazal_dom"/>
</dbReference>
<feature type="transmembrane region" description="Helical" evidence="9">
    <location>
        <begin position="74"/>
        <end position="101"/>
    </location>
</feature>
<sequence length="1032" mass="111602">KERTPKPPWLSNTSDSTNKIMKSERCGVACCRPKCLEPLRDIRAFIAATCFISCVQAAFSGYTSSQITTIEKRFAIGSIIIGLINSFFEVGYISCVMIVSYAGSKGRVPLWISSGLMAMSVGAFLYSTPHFVLPPPSSQFQKNIEPLCTGESSVNETGADGCIQDGVQGYDFLPFFLFAQFLIGAGSTPILTLAPPFVDDHVPAMKAPAMIASLYAAAALGPVFGYALGALMIQYPADIISSHRVTPKDTTPDDPNWIGAWWAGYIFLGIGTFIGALILLLFPRRLRSNFELVNRSSSFGLLTDSTLSNNAAVNRIAVKDDSSTAARGNEMKIENQNNVADTSPASPTTPSPAEGEICFAGTRLDRRLSMNMSFSPPRSRPSMRYHRRTQSSGGSMLLRAAIAAATASHAEEASFSTDSTNDEDEDEFQDVPEALPQYETRPHQMRLDHALRTAGPMLVATPSSASPGAYPLGAEPDQTMRRRSTPVRHFFSFRKTSFGRTPIYHSSRSSRPQQVPEGGGMTPYLSADSIPSELACSSPAENQSCNPEALASRSNGIPTMPDLEEDSLSEAPSTPVKQQVASGADSAPRQNGAADKEKCGRSTPSTAAECDPILANGDVLKPDSVQEDPLPPGKPHNPRQRRRARKTIRGRSYGFIQDWTKDIPRCICKLLRNKVYIVTCFCICCEMFIIIGFAGFLPKYLETEYQTSKSQASMIAGGLVVPAGALGILVGGLILNRAHLRRRGAIIFVLCVNAIILGCLITFFFAGCENAKVAGFTSDYPLGPFVKTVADGLTPPECFSACACDPNAWMPVCHLKTGITFPSPCFAGCSSGPFISVQKERIYRNCTCLASFIADFPAPAAPRTAAHLDDEVQAGHCHMSCNTLIPFVCVLTVALFLTGVIQNPLLMVTMRSVGKSERSLALGLQFVIIRLLANLPSPITFGRVIDGACLSWRDECGRRGDCALTDRRYLTIYLTGLALIVKGLSVFIYIGLIYLLRNSSQTNQTVNDLRVVSAQTSNHATSLSTESAREQS</sequence>
<feature type="non-terminal residue" evidence="11">
    <location>
        <position position="1"/>
    </location>
</feature>
<feature type="transmembrane region" description="Helical" evidence="9">
    <location>
        <begin position="972"/>
        <end position="996"/>
    </location>
</feature>
<keyword evidence="3" id="KW-1003">Cell membrane</keyword>
<feature type="transmembrane region" description="Helical" evidence="9">
    <location>
        <begin position="175"/>
        <end position="194"/>
    </location>
</feature>
<feature type="region of interest" description="Disordered" evidence="8">
    <location>
        <begin position="371"/>
        <end position="393"/>
    </location>
</feature>
<dbReference type="InterPro" id="IPR004156">
    <property type="entry name" value="OATP"/>
</dbReference>
<dbReference type="GO" id="GO:0016323">
    <property type="term" value="C:basolateral plasma membrane"/>
    <property type="evidence" value="ECO:0007669"/>
    <property type="project" value="TreeGrafter"/>
</dbReference>
<feature type="compositionally biased region" description="Basic residues" evidence="8">
    <location>
        <begin position="636"/>
        <end position="646"/>
    </location>
</feature>
<protein>
    <recommendedName>
        <fullName evidence="10">Kazal-like domain-containing protein</fullName>
    </recommendedName>
</protein>
<name>A0A0X3PQX6_SCHSO</name>
<dbReference type="EMBL" id="GEEE01009136">
    <property type="protein sequence ID" value="JAP54089.1"/>
    <property type="molecule type" value="Transcribed_RNA"/>
</dbReference>
<feature type="compositionally biased region" description="Polar residues" evidence="8">
    <location>
        <begin position="501"/>
        <end position="513"/>
    </location>
</feature>
<feature type="transmembrane region" description="Helical" evidence="9">
    <location>
        <begin position="214"/>
        <end position="237"/>
    </location>
</feature>
<dbReference type="Pfam" id="PF07648">
    <property type="entry name" value="Kazal_2"/>
    <property type="match status" value="1"/>
</dbReference>
<feature type="compositionally biased region" description="Low complexity" evidence="8">
    <location>
        <begin position="340"/>
        <end position="353"/>
    </location>
</feature>
<feature type="transmembrane region" description="Helical" evidence="9">
    <location>
        <begin position="675"/>
        <end position="694"/>
    </location>
</feature>
<dbReference type="SUPFAM" id="SSF103473">
    <property type="entry name" value="MFS general substrate transporter"/>
    <property type="match status" value="2"/>
</dbReference>
<reference evidence="11" key="1">
    <citation type="submission" date="2016-01" db="EMBL/GenBank/DDBJ databases">
        <title>Reference transcriptome for the parasite Schistocephalus solidus: insights into the molecular evolution of parasitism.</title>
        <authorList>
            <person name="Hebert F.O."/>
            <person name="Grambauer S."/>
            <person name="Barber I."/>
            <person name="Landry C.R."/>
            <person name="Aubin-Horth N."/>
        </authorList>
    </citation>
    <scope>NUCLEOTIDE SEQUENCE</scope>
</reference>
<keyword evidence="4 9" id="KW-0812">Transmembrane</keyword>
<dbReference type="Pfam" id="PF03137">
    <property type="entry name" value="OATP"/>
    <property type="match status" value="2"/>
</dbReference>
<keyword evidence="5 9" id="KW-1133">Transmembrane helix</keyword>
<feature type="domain" description="Kazal-like" evidence="10">
    <location>
        <begin position="792"/>
        <end position="850"/>
    </location>
</feature>
<dbReference type="GO" id="GO:0043252">
    <property type="term" value="P:sodium-independent organic anion transport"/>
    <property type="evidence" value="ECO:0007669"/>
    <property type="project" value="TreeGrafter"/>
</dbReference>
<feature type="transmembrane region" description="Helical" evidence="9">
    <location>
        <begin position="920"/>
        <end position="937"/>
    </location>
</feature>
<feature type="transmembrane region" description="Helical" evidence="9">
    <location>
        <begin position="108"/>
        <end position="126"/>
    </location>
</feature>
<evidence type="ECO:0000256" key="9">
    <source>
        <dbReference type="SAM" id="Phobius"/>
    </source>
</evidence>
<dbReference type="InterPro" id="IPR036259">
    <property type="entry name" value="MFS_trans_sf"/>
</dbReference>
<feature type="region of interest" description="Disordered" evidence="8">
    <location>
        <begin position="501"/>
        <end position="646"/>
    </location>
</feature>
<evidence type="ECO:0000259" key="10">
    <source>
        <dbReference type="PROSITE" id="PS51465"/>
    </source>
</evidence>
<proteinExistence type="inferred from homology"/>
<feature type="transmembrane region" description="Helical" evidence="9">
    <location>
        <begin position="884"/>
        <end position="908"/>
    </location>
</feature>
<dbReference type="AlphaFoldDB" id="A0A0X3PQX6"/>
<dbReference type="PANTHER" id="PTHR11388">
    <property type="entry name" value="ORGANIC ANION TRANSPORTER"/>
    <property type="match status" value="1"/>
</dbReference>
<organism evidence="11">
    <name type="scientific">Schistocephalus solidus</name>
    <name type="common">Tapeworm</name>
    <dbReference type="NCBI Taxonomy" id="70667"/>
    <lineage>
        <taxon>Eukaryota</taxon>
        <taxon>Metazoa</taxon>
        <taxon>Spiralia</taxon>
        <taxon>Lophotrochozoa</taxon>
        <taxon>Platyhelminthes</taxon>
        <taxon>Cestoda</taxon>
        <taxon>Eucestoda</taxon>
        <taxon>Diphyllobothriidea</taxon>
        <taxon>Diphyllobothriidae</taxon>
        <taxon>Schistocephalus</taxon>
    </lineage>
</organism>
<comment type="similarity">
    <text evidence="2">Belongs to the organo anion transporter (TC 2.A.60) family.</text>
</comment>